<dbReference type="Gene3D" id="3.40.630.30">
    <property type="match status" value="1"/>
</dbReference>
<keyword evidence="5" id="KW-1185">Reference proteome</keyword>
<dbReference type="CDD" id="cd04301">
    <property type="entry name" value="NAT_SF"/>
    <property type="match status" value="1"/>
</dbReference>
<dbReference type="InterPro" id="IPR045039">
    <property type="entry name" value="NSI-like"/>
</dbReference>
<accession>A0A8J3IA10</accession>
<keyword evidence="1" id="KW-0808">Transferase</keyword>
<sequence length="149" mass="16978">MNIEYSQHLATALEQVALPEGINIRAWHEDDFPAIQRLSSAEGWPSPTQRPTESLQSWQNSWPTLVAVESETIVGFVRGLTDGTISMFIAELVVDTQYRGRGIGRALLDTCHFLYPRTRLDLISEDEARPFYQACGFRYIHDGMRKSYV</sequence>
<feature type="domain" description="N-acetyltransferase" evidence="3">
    <location>
        <begin position="22"/>
        <end position="149"/>
    </location>
</feature>
<evidence type="ECO:0000313" key="5">
    <source>
        <dbReference type="Proteomes" id="UP000612362"/>
    </source>
</evidence>
<evidence type="ECO:0000259" key="3">
    <source>
        <dbReference type="PROSITE" id="PS51186"/>
    </source>
</evidence>
<dbReference type="AlphaFoldDB" id="A0A8J3IA10"/>
<dbReference type="GO" id="GO:0005737">
    <property type="term" value="C:cytoplasm"/>
    <property type="evidence" value="ECO:0007669"/>
    <property type="project" value="TreeGrafter"/>
</dbReference>
<dbReference type="RefSeq" id="WP_220197442.1">
    <property type="nucleotide sequence ID" value="NZ_BNJF01000003.1"/>
</dbReference>
<evidence type="ECO:0000256" key="2">
    <source>
        <dbReference type="ARBA" id="ARBA00023315"/>
    </source>
</evidence>
<comment type="caution">
    <text evidence="4">The sequence shown here is derived from an EMBL/GenBank/DDBJ whole genome shotgun (WGS) entry which is preliminary data.</text>
</comment>
<reference evidence="4" key="1">
    <citation type="submission" date="2020-10" db="EMBL/GenBank/DDBJ databases">
        <title>Taxonomic study of unclassified bacteria belonging to the class Ktedonobacteria.</title>
        <authorList>
            <person name="Yabe S."/>
            <person name="Wang C.M."/>
            <person name="Zheng Y."/>
            <person name="Sakai Y."/>
            <person name="Cavaletti L."/>
            <person name="Monciardini P."/>
            <person name="Donadio S."/>
        </authorList>
    </citation>
    <scope>NUCLEOTIDE SEQUENCE</scope>
    <source>
        <strain evidence="4">SOSP1-1</strain>
    </source>
</reference>
<dbReference type="Proteomes" id="UP000612362">
    <property type="component" value="Unassembled WGS sequence"/>
</dbReference>
<dbReference type="Pfam" id="PF13508">
    <property type="entry name" value="Acetyltransf_7"/>
    <property type="match status" value="1"/>
</dbReference>
<evidence type="ECO:0000313" key="4">
    <source>
        <dbReference type="EMBL" id="GHO48244.1"/>
    </source>
</evidence>
<dbReference type="InterPro" id="IPR016181">
    <property type="entry name" value="Acyl_CoA_acyltransferase"/>
</dbReference>
<dbReference type="PROSITE" id="PS51186">
    <property type="entry name" value="GNAT"/>
    <property type="match status" value="1"/>
</dbReference>
<keyword evidence="2" id="KW-0012">Acyltransferase</keyword>
<dbReference type="InterPro" id="IPR000182">
    <property type="entry name" value="GNAT_dom"/>
</dbReference>
<name>A0A8J3IA10_9CHLR</name>
<dbReference type="EMBL" id="BNJF01000003">
    <property type="protein sequence ID" value="GHO48244.1"/>
    <property type="molecule type" value="Genomic_DNA"/>
</dbReference>
<protein>
    <recommendedName>
        <fullName evidence="3">N-acetyltransferase domain-containing protein</fullName>
    </recommendedName>
</protein>
<organism evidence="4 5">
    <name type="scientific">Ktedonospora formicarum</name>
    <dbReference type="NCBI Taxonomy" id="2778364"/>
    <lineage>
        <taxon>Bacteria</taxon>
        <taxon>Bacillati</taxon>
        <taxon>Chloroflexota</taxon>
        <taxon>Ktedonobacteria</taxon>
        <taxon>Ktedonobacterales</taxon>
        <taxon>Ktedonobacteraceae</taxon>
        <taxon>Ktedonospora</taxon>
    </lineage>
</organism>
<dbReference type="GO" id="GO:0008080">
    <property type="term" value="F:N-acetyltransferase activity"/>
    <property type="evidence" value="ECO:0007669"/>
    <property type="project" value="InterPro"/>
</dbReference>
<gene>
    <name evidence="4" type="ORF">KSX_64070</name>
</gene>
<dbReference type="PANTHER" id="PTHR43626:SF4">
    <property type="entry name" value="GCN5-RELATED N-ACETYLTRANSFERASE 2, CHLOROPLASTIC"/>
    <property type="match status" value="1"/>
</dbReference>
<proteinExistence type="predicted"/>
<evidence type="ECO:0000256" key="1">
    <source>
        <dbReference type="ARBA" id="ARBA00022679"/>
    </source>
</evidence>
<dbReference type="PANTHER" id="PTHR43626">
    <property type="entry name" value="ACYL-COA N-ACYLTRANSFERASE"/>
    <property type="match status" value="1"/>
</dbReference>
<dbReference type="SUPFAM" id="SSF55729">
    <property type="entry name" value="Acyl-CoA N-acyltransferases (Nat)"/>
    <property type="match status" value="1"/>
</dbReference>